<accession>A0A837DC30</accession>
<dbReference type="SUPFAM" id="SSF47336">
    <property type="entry name" value="ACP-like"/>
    <property type="match status" value="1"/>
</dbReference>
<evidence type="ECO:0000256" key="2">
    <source>
        <dbReference type="ARBA" id="ARBA00022553"/>
    </source>
</evidence>
<reference evidence="4 5" key="1">
    <citation type="submission" date="2014-10" db="EMBL/GenBank/DDBJ databases">
        <title>Genome sequence of Micropolyspora internatus JCM3315.</title>
        <authorList>
            <person name="Shin S.-K."/>
            <person name="Yi H."/>
        </authorList>
    </citation>
    <scope>NUCLEOTIDE SEQUENCE [LARGE SCALE GENOMIC DNA]</scope>
    <source>
        <strain evidence="4 5">JCM 3315</strain>
    </source>
</reference>
<dbReference type="InterPro" id="IPR036736">
    <property type="entry name" value="ACP-like_sf"/>
</dbReference>
<dbReference type="InterPro" id="IPR009081">
    <property type="entry name" value="PP-bd_ACP"/>
</dbReference>
<comment type="caution">
    <text evidence="4">The sequence shown here is derived from an EMBL/GenBank/DDBJ whole genome shotgun (WGS) entry which is preliminary data.</text>
</comment>
<sequence>MSTALHPVVAERAEDIRRLVCKVLEVDADQVEDTDLFVETLGADSMKLIELLAHLEVEFDIEVDEDELERLVNIEGVFAVLSAALGG</sequence>
<evidence type="ECO:0000313" key="5">
    <source>
        <dbReference type="Proteomes" id="UP000030848"/>
    </source>
</evidence>
<keyword evidence="2" id="KW-0597">Phosphoprotein</keyword>
<protein>
    <submittedName>
        <fullName evidence="4">Polyketide-8 synthase acyl carrier protein</fullName>
    </submittedName>
</protein>
<evidence type="ECO:0000256" key="1">
    <source>
        <dbReference type="ARBA" id="ARBA00022450"/>
    </source>
</evidence>
<gene>
    <name evidence="4" type="ORF">MINT15_20390</name>
</gene>
<dbReference type="OrthoDB" id="4564178at2"/>
<dbReference type="Proteomes" id="UP000030848">
    <property type="component" value="Unassembled WGS sequence"/>
</dbReference>
<dbReference type="EMBL" id="JRZE01000003">
    <property type="protein sequence ID" value="KHF45157.1"/>
    <property type="molecule type" value="Genomic_DNA"/>
</dbReference>
<feature type="domain" description="Carrier" evidence="3">
    <location>
        <begin position="10"/>
        <end position="85"/>
    </location>
</feature>
<evidence type="ECO:0000259" key="3">
    <source>
        <dbReference type="PROSITE" id="PS50075"/>
    </source>
</evidence>
<dbReference type="Pfam" id="PF00550">
    <property type="entry name" value="PP-binding"/>
    <property type="match status" value="1"/>
</dbReference>
<evidence type="ECO:0000313" key="4">
    <source>
        <dbReference type="EMBL" id="KHF45157.1"/>
    </source>
</evidence>
<name>A0A837DC30_9PSEU</name>
<organism evidence="4 5">
    <name type="scientific">Saccharomonospora viridis</name>
    <dbReference type="NCBI Taxonomy" id="1852"/>
    <lineage>
        <taxon>Bacteria</taxon>
        <taxon>Bacillati</taxon>
        <taxon>Actinomycetota</taxon>
        <taxon>Actinomycetes</taxon>
        <taxon>Pseudonocardiales</taxon>
        <taxon>Pseudonocardiaceae</taxon>
        <taxon>Saccharomonospora</taxon>
    </lineage>
</organism>
<dbReference type="AlphaFoldDB" id="A0A837DC30"/>
<proteinExistence type="predicted"/>
<dbReference type="PROSITE" id="PS00012">
    <property type="entry name" value="PHOSPHOPANTETHEINE"/>
    <property type="match status" value="1"/>
</dbReference>
<keyword evidence="1" id="KW-0596">Phosphopantetheine</keyword>
<dbReference type="InterPro" id="IPR006162">
    <property type="entry name" value="Ppantetheine_attach_site"/>
</dbReference>
<dbReference type="Gene3D" id="1.10.1200.10">
    <property type="entry name" value="ACP-like"/>
    <property type="match status" value="1"/>
</dbReference>
<dbReference type="PROSITE" id="PS50075">
    <property type="entry name" value="CARRIER"/>
    <property type="match status" value="1"/>
</dbReference>
<dbReference type="RefSeq" id="WP_037309982.1">
    <property type="nucleotide sequence ID" value="NZ_CALJZO010000039.1"/>
</dbReference>